<dbReference type="GO" id="GO:0019829">
    <property type="term" value="F:ATPase-coupled monoatomic cation transmembrane transporter activity"/>
    <property type="evidence" value="ECO:0007669"/>
    <property type="project" value="UniProtKB-UniRule"/>
</dbReference>
<keyword evidence="1" id="KW-0067">ATP-binding</keyword>
<feature type="transmembrane region" description="Helical" evidence="1">
    <location>
        <begin position="27"/>
        <end position="46"/>
    </location>
</feature>
<sequence>MWEKNRVNLLFTLQEVFGYQTQNLRRALCLITFVLTCGVLLLLFYWKPQWRVWANCIPCSLQEADTILLRTTVHALLCCIYCTACDGQHSRVDPPLFKFPCPQIGDGKTISAVYLLCLILTQE</sequence>
<comment type="subcellular location">
    <subcellularLocation>
        <location evidence="1">Membrane</location>
        <topology evidence="1">Multi-pass membrane protein</topology>
    </subcellularLocation>
</comment>
<dbReference type="InterPro" id="IPR047819">
    <property type="entry name" value="P5A-ATPase_N"/>
</dbReference>
<keyword evidence="1" id="KW-0472">Membrane</keyword>
<dbReference type="AlphaFoldDB" id="A0A8C0C2V6"/>
<reference evidence="3" key="1">
    <citation type="submission" date="2023-09" db="UniProtKB">
        <authorList>
            <consortium name="Ensembl"/>
        </authorList>
    </citation>
    <scope>IDENTIFICATION</scope>
</reference>
<dbReference type="GO" id="GO:0016020">
    <property type="term" value="C:membrane"/>
    <property type="evidence" value="ECO:0007669"/>
    <property type="project" value="UniProtKB-SubCell"/>
</dbReference>
<proteinExistence type="inferred from homology"/>
<name>A0A8C0C2V6_BALMU</name>
<evidence type="ECO:0000313" key="3">
    <source>
        <dbReference type="Ensembl" id="ENSBMSP00010000096.1"/>
    </source>
</evidence>
<dbReference type="GeneTree" id="ENSGT00940000160327"/>
<keyword evidence="1" id="KW-0812">Transmembrane</keyword>
<comment type="caution">
    <text evidence="1">Lacks conserved residue(s) required for the propagation of feature annotation.</text>
</comment>
<comment type="similarity">
    <text evidence="1">Belongs to the cation transport ATPase (P-type) (TC 3.A.3) family. Type V subfamily.</text>
</comment>
<keyword evidence="1" id="KW-0547">Nucleotide-binding</keyword>
<keyword evidence="1" id="KW-1278">Translocase</keyword>
<dbReference type="Ensembl" id="ENSBMST00010000109.1">
    <property type="protein sequence ID" value="ENSBMSP00010000096.1"/>
    <property type="gene ID" value="ENSBMSG00010000095.1"/>
</dbReference>
<comment type="catalytic activity">
    <reaction evidence="1">
        <text>ATP + H2O = ADP + phosphate + H(+)</text>
        <dbReference type="Rhea" id="RHEA:13065"/>
        <dbReference type="ChEBI" id="CHEBI:15377"/>
        <dbReference type="ChEBI" id="CHEBI:15378"/>
        <dbReference type="ChEBI" id="CHEBI:30616"/>
        <dbReference type="ChEBI" id="CHEBI:43474"/>
        <dbReference type="ChEBI" id="CHEBI:456216"/>
    </reaction>
</comment>
<evidence type="ECO:0000259" key="2">
    <source>
        <dbReference type="Pfam" id="PF12409"/>
    </source>
</evidence>
<dbReference type="EC" id="7.2.2.-" evidence="1"/>
<organism evidence="3">
    <name type="scientific">Balaenoptera musculus</name>
    <name type="common">Blue whale</name>
    <dbReference type="NCBI Taxonomy" id="9771"/>
    <lineage>
        <taxon>Eukaryota</taxon>
        <taxon>Metazoa</taxon>
        <taxon>Chordata</taxon>
        <taxon>Craniata</taxon>
        <taxon>Vertebrata</taxon>
        <taxon>Euteleostomi</taxon>
        <taxon>Mammalia</taxon>
        <taxon>Eutheria</taxon>
        <taxon>Laurasiatheria</taxon>
        <taxon>Artiodactyla</taxon>
        <taxon>Whippomorpha</taxon>
        <taxon>Cetacea</taxon>
        <taxon>Mysticeti</taxon>
        <taxon>Balaenopteridae</taxon>
        <taxon>Balaenoptera</taxon>
    </lineage>
</organism>
<accession>A0A8C0C2V6</accession>
<dbReference type="GO" id="GO:0005524">
    <property type="term" value="F:ATP binding"/>
    <property type="evidence" value="ECO:0007669"/>
    <property type="project" value="UniProtKB-UniRule"/>
</dbReference>
<keyword evidence="1" id="KW-0460">Magnesium</keyword>
<keyword evidence="1" id="KW-1133">Transmembrane helix</keyword>
<protein>
    <recommendedName>
        <fullName evidence="1">Cation-transporting ATPase</fullName>
        <ecNumber evidence="1">7.2.2.-</ecNumber>
    </recommendedName>
</protein>
<keyword evidence="1" id="KW-0479">Metal-binding</keyword>
<dbReference type="Pfam" id="PF12409">
    <property type="entry name" value="P5-ATPase"/>
    <property type="match status" value="1"/>
</dbReference>
<evidence type="ECO:0000256" key="1">
    <source>
        <dbReference type="RuleBase" id="RU362082"/>
    </source>
</evidence>
<dbReference type="GO" id="GO:0046872">
    <property type="term" value="F:metal ion binding"/>
    <property type="evidence" value="ECO:0007669"/>
    <property type="project" value="UniProtKB-UniRule"/>
</dbReference>
<feature type="domain" description="P5B-type ATPase N-terminal" evidence="2">
    <location>
        <begin position="15"/>
        <end position="77"/>
    </location>
</feature>